<feature type="domain" description="Tyr recombinase" evidence="5">
    <location>
        <begin position="93"/>
        <end position="284"/>
    </location>
</feature>
<dbReference type="InterPro" id="IPR013762">
    <property type="entry name" value="Integrase-like_cat_sf"/>
</dbReference>
<dbReference type="InterPro" id="IPR002104">
    <property type="entry name" value="Integrase_catalytic"/>
</dbReference>
<dbReference type="GO" id="GO:0006310">
    <property type="term" value="P:DNA recombination"/>
    <property type="evidence" value="ECO:0007669"/>
    <property type="project" value="UniProtKB-KW"/>
</dbReference>
<dbReference type="PANTHER" id="PTHR30349:SF41">
    <property type="entry name" value="INTEGRASE_RECOMBINASE PROTEIN MJ0367-RELATED"/>
    <property type="match status" value="1"/>
</dbReference>
<dbReference type="AlphaFoldDB" id="A0A4Y7R5P4"/>
<accession>A0A4Y7R5P4</accession>
<keyword evidence="8" id="KW-1185">Reference proteome</keyword>
<dbReference type="Gene3D" id="1.10.150.130">
    <property type="match status" value="1"/>
</dbReference>
<dbReference type="SUPFAM" id="SSF56349">
    <property type="entry name" value="DNA breaking-rejoining enzymes"/>
    <property type="match status" value="1"/>
</dbReference>
<evidence type="ECO:0000256" key="3">
    <source>
        <dbReference type="ARBA" id="ARBA00023172"/>
    </source>
</evidence>
<dbReference type="GO" id="GO:0003677">
    <property type="term" value="F:DNA binding"/>
    <property type="evidence" value="ECO:0007669"/>
    <property type="project" value="UniProtKB-UniRule"/>
</dbReference>
<dbReference type="InterPro" id="IPR011010">
    <property type="entry name" value="DNA_brk_join_enz"/>
</dbReference>
<evidence type="ECO:0000259" key="5">
    <source>
        <dbReference type="PROSITE" id="PS51898"/>
    </source>
</evidence>
<dbReference type="PANTHER" id="PTHR30349">
    <property type="entry name" value="PHAGE INTEGRASE-RELATED"/>
    <property type="match status" value="1"/>
</dbReference>
<dbReference type="InterPro" id="IPR010998">
    <property type="entry name" value="Integrase_recombinase_N"/>
</dbReference>
<protein>
    <submittedName>
        <fullName evidence="7">Tyrosine recombinase XerC</fullName>
    </submittedName>
</protein>
<evidence type="ECO:0000256" key="2">
    <source>
        <dbReference type="ARBA" id="ARBA00023125"/>
    </source>
</evidence>
<evidence type="ECO:0000256" key="1">
    <source>
        <dbReference type="ARBA" id="ARBA00008857"/>
    </source>
</evidence>
<comment type="similarity">
    <text evidence="1">Belongs to the 'phage' integrase family.</text>
</comment>
<evidence type="ECO:0000259" key="6">
    <source>
        <dbReference type="PROSITE" id="PS51900"/>
    </source>
</evidence>
<dbReference type="InterPro" id="IPR050090">
    <property type="entry name" value="Tyrosine_recombinase_XerCD"/>
</dbReference>
<evidence type="ECO:0000313" key="7">
    <source>
        <dbReference type="EMBL" id="TEB04265.1"/>
    </source>
</evidence>
<evidence type="ECO:0000313" key="8">
    <source>
        <dbReference type="Proteomes" id="UP000298324"/>
    </source>
</evidence>
<comment type="caution">
    <text evidence="7">The sequence shown here is derived from an EMBL/GenBank/DDBJ whole genome shotgun (WGS) entry which is preliminary data.</text>
</comment>
<reference evidence="7 8" key="1">
    <citation type="journal article" date="2018" name="Environ. Microbiol.">
        <title>Novel energy conservation strategies and behaviour of Pelotomaculum schinkii driving syntrophic propionate catabolism.</title>
        <authorList>
            <person name="Hidalgo-Ahumada C.A.P."/>
            <person name="Nobu M.K."/>
            <person name="Narihiro T."/>
            <person name="Tamaki H."/>
            <person name="Liu W.T."/>
            <person name="Kamagata Y."/>
            <person name="Stams A.J.M."/>
            <person name="Imachi H."/>
            <person name="Sousa D.Z."/>
        </authorList>
    </citation>
    <scope>NUCLEOTIDE SEQUENCE [LARGE SCALE GENOMIC DNA]</scope>
    <source>
        <strain evidence="7 8">HH</strain>
    </source>
</reference>
<dbReference type="InterPro" id="IPR044068">
    <property type="entry name" value="CB"/>
</dbReference>
<dbReference type="PROSITE" id="PS51900">
    <property type="entry name" value="CB"/>
    <property type="match status" value="1"/>
</dbReference>
<evidence type="ECO:0000256" key="4">
    <source>
        <dbReference type="PROSITE-ProRule" id="PRU01248"/>
    </source>
</evidence>
<sequence>MKAYSDALSLYVGFLETEKGINPSTLNGACFCAVNIEEWLVWLMESRTCSSETCNNRLASLRAFLKYLGGRDISYLHLSQGASQIERRKAHAKKVTGMSKKAVSALLEAPDPTTKAGRRDIALMVVMYSTAARIDEILSMKVEQLHLDVDKPNIIVIGKRGKIRTLYLLPKAMAHLRAYIKDSHGATPNPSSFVFYSRNTGPAGKMSQKAVNKQLRKHAQAARSVCGEVPTDIHAHQLRHAKASHWLDDGMNIVQISFLLGHAQLQTTMVYLDITTEQEAKALATLEDDNDKSTPKKWRNADGSLSMFCGVRAMKR</sequence>
<feature type="domain" description="Core-binding (CB)" evidence="6">
    <location>
        <begin position="1"/>
        <end position="69"/>
    </location>
</feature>
<organism evidence="7 8">
    <name type="scientific">Pelotomaculum schinkii</name>
    <dbReference type="NCBI Taxonomy" id="78350"/>
    <lineage>
        <taxon>Bacteria</taxon>
        <taxon>Bacillati</taxon>
        <taxon>Bacillota</taxon>
        <taxon>Clostridia</taxon>
        <taxon>Eubacteriales</taxon>
        <taxon>Desulfotomaculaceae</taxon>
        <taxon>Pelotomaculum</taxon>
    </lineage>
</organism>
<dbReference type="PROSITE" id="PS51898">
    <property type="entry name" value="TYR_RECOMBINASE"/>
    <property type="match status" value="1"/>
</dbReference>
<dbReference type="RefSeq" id="WP_190259430.1">
    <property type="nucleotide sequence ID" value="NZ_QFGA01000004.1"/>
</dbReference>
<keyword evidence="2 4" id="KW-0238">DNA-binding</keyword>
<proteinExistence type="inferred from homology"/>
<gene>
    <name evidence="7" type="primary">xerC_5</name>
    <name evidence="7" type="ORF">Psch_03990</name>
</gene>
<dbReference type="Gene3D" id="1.10.443.10">
    <property type="entry name" value="Intergrase catalytic core"/>
    <property type="match status" value="1"/>
</dbReference>
<dbReference type="Pfam" id="PF00589">
    <property type="entry name" value="Phage_integrase"/>
    <property type="match status" value="1"/>
</dbReference>
<dbReference type="EMBL" id="QFGA01000004">
    <property type="protein sequence ID" value="TEB04265.1"/>
    <property type="molecule type" value="Genomic_DNA"/>
</dbReference>
<keyword evidence="3" id="KW-0233">DNA recombination</keyword>
<name>A0A4Y7R5P4_9FIRM</name>
<dbReference type="Proteomes" id="UP000298324">
    <property type="component" value="Unassembled WGS sequence"/>
</dbReference>
<dbReference type="GO" id="GO:0015074">
    <property type="term" value="P:DNA integration"/>
    <property type="evidence" value="ECO:0007669"/>
    <property type="project" value="InterPro"/>
</dbReference>